<accession>A0AAN6SBZ1</accession>
<gene>
    <name evidence="1" type="ORF">QBC32DRAFT_67651</name>
</gene>
<reference evidence="1" key="1">
    <citation type="journal article" date="2023" name="Mol. Phylogenet. Evol.">
        <title>Genome-scale phylogeny and comparative genomics of the fungal order Sordariales.</title>
        <authorList>
            <person name="Hensen N."/>
            <person name="Bonometti L."/>
            <person name="Westerberg I."/>
            <person name="Brannstrom I.O."/>
            <person name="Guillou S."/>
            <person name="Cros-Aarteil S."/>
            <person name="Calhoun S."/>
            <person name="Haridas S."/>
            <person name="Kuo A."/>
            <person name="Mondo S."/>
            <person name="Pangilinan J."/>
            <person name="Riley R."/>
            <person name="LaButti K."/>
            <person name="Andreopoulos B."/>
            <person name="Lipzen A."/>
            <person name="Chen C."/>
            <person name="Yan M."/>
            <person name="Daum C."/>
            <person name="Ng V."/>
            <person name="Clum A."/>
            <person name="Steindorff A."/>
            <person name="Ohm R.A."/>
            <person name="Martin F."/>
            <person name="Silar P."/>
            <person name="Natvig D.O."/>
            <person name="Lalanne C."/>
            <person name="Gautier V."/>
            <person name="Ament-Velasquez S.L."/>
            <person name="Kruys A."/>
            <person name="Hutchinson M.I."/>
            <person name="Powell A.J."/>
            <person name="Barry K."/>
            <person name="Miller A.N."/>
            <person name="Grigoriev I.V."/>
            <person name="Debuchy R."/>
            <person name="Gladieux P."/>
            <person name="Hiltunen Thoren M."/>
            <person name="Johannesson H."/>
        </authorList>
    </citation>
    <scope>NUCLEOTIDE SEQUENCE</scope>
    <source>
        <strain evidence="1">CBS 626.80</strain>
    </source>
</reference>
<comment type="caution">
    <text evidence="1">The sequence shown here is derived from an EMBL/GenBank/DDBJ whole genome shotgun (WGS) entry which is preliminary data.</text>
</comment>
<dbReference type="AlphaFoldDB" id="A0AAN6SBZ1"/>
<dbReference type="EMBL" id="MU859289">
    <property type="protein sequence ID" value="KAK3948035.1"/>
    <property type="molecule type" value="Genomic_DNA"/>
</dbReference>
<name>A0AAN6SBZ1_9PEZI</name>
<organism evidence="1 2">
    <name type="scientific">Pseudoneurospora amorphoporcata</name>
    <dbReference type="NCBI Taxonomy" id="241081"/>
    <lineage>
        <taxon>Eukaryota</taxon>
        <taxon>Fungi</taxon>
        <taxon>Dikarya</taxon>
        <taxon>Ascomycota</taxon>
        <taxon>Pezizomycotina</taxon>
        <taxon>Sordariomycetes</taxon>
        <taxon>Sordariomycetidae</taxon>
        <taxon>Sordariales</taxon>
        <taxon>Sordariaceae</taxon>
        <taxon>Pseudoneurospora</taxon>
    </lineage>
</organism>
<sequence length="218" mass="24201">MHLTAEPLMPKVNFRSPCVRPTVLPAAMPPPAVYIEPGVGKVRCAIREEGYLYLGSWGFLPPFNSFFLINHHLTLPKDPVSTPASCTGVRNFSLLRKLFVFHLRPGHSSPTFFFNFRVFRFRTWCFLRIFLFFPDQSIPSISPFGFSHSHISSCFHLISTSALEHATTVVGGVGSPCPSHSLAHAFKVFQAALVSVSTSLPLDNSNQPFFAVAFSSLQ</sequence>
<evidence type="ECO:0000313" key="2">
    <source>
        <dbReference type="Proteomes" id="UP001303222"/>
    </source>
</evidence>
<evidence type="ECO:0000313" key="1">
    <source>
        <dbReference type="EMBL" id="KAK3948035.1"/>
    </source>
</evidence>
<dbReference type="Proteomes" id="UP001303222">
    <property type="component" value="Unassembled WGS sequence"/>
</dbReference>
<keyword evidence="2" id="KW-1185">Reference proteome</keyword>
<proteinExistence type="predicted"/>
<protein>
    <submittedName>
        <fullName evidence="1">Uncharacterized protein</fullName>
    </submittedName>
</protein>
<reference evidence="1" key="2">
    <citation type="submission" date="2023-06" db="EMBL/GenBank/DDBJ databases">
        <authorList>
            <consortium name="Lawrence Berkeley National Laboratory"/>
            <person name="Mondo S.J."/>
            <person name="Hensen N."/>
            <person name="Bonometti L."/>
            <person name="Westerberg I."/>
            <person name="Brannstrom I.O."/>
            <person name="Guillou S."/>
            <person name="Cros-Aarteil S."/>
            <person name="Calhoun S."/>
            <person name="Haridas S."/>
            <person name="Kuo A."/>
            <person name="Pangilinan J."/>
            <person name="Riley R."/>
            <person name="Labutti K."/>
            <person name="Andreopoulos B."/>
            <person name="Lipzen A."/>
            <person name="Chen C."/>
            <person name="Yanf M."/>
            <person name="Daum C."/>
            <person name="Ng V."/>
            <person name="Clum A."/>
            <person name="Steindorff A."/>
            <person name="Ohm R."/>
            <person name="Martin F."/>
            <person name="Silar P."/>
            <person name="Natvig D."/>
            <person name="Lalanne C."/>
            <person name="Gautier V."/>
            <person name="Ament-Velasquez S.L."/>
            <person name="Kruys A."/>
            <person name="Hutchinson M.I."/>
            <person name="Powell A.J."/>
            <person name="Barry K."/>
            <person name="Miller A.N."/>
            <person name="Grigoriev I.V."/>
            <person name="Debuchy R."/>
            <person name="Gladieux P."/>
            <person name="Thoren M.H."/>
            <person name="Johannesson H."/>
        </authorList>
    </citation>
    <scope>NUCLEOTIDE SEQUENCE</scope>
    <source>
        <strain evidence="1">CBS 626.80</strain>
    </source>
</reference>